<evidence type="ECO:0000259" key="20">
    <source>
        <dbReference type="PROSITE" id="PS51194"/>
    </source>
</evidence>
<evidence type="ECO:0000256" key="4">
    <source>
        <dbReference type="ARBA" id="ARBA00022723"/>
    </source>
</evidence>
<keyword evidence="4" id="KW-0479">Metal-binding</keyword>
<dbReference type="Pfam" id="PF00271">
    <property type="entry name" value="Helicase_C"/>
    <property type="match status" value="1"/>
</dbReference>
<keyword evidence="6" id="KW-0547">Nucleotide-binding</keyword>
<dbReference type="InterPro" id="IPR014001">
    <property type="entry name" value="Helicase_ATP-bd"/>
</dbReference>
<dbReference type="Gene3D" id="1.10.1520.10">
    <property type="entry name" value="Ribonuclease III domain"/>
    <property type="match status" value="2"/>
</dbReference>
<dbReference type="InterPro" id="IPR006935">
    <property type="entry name" value="Helicase/UvrB_N"/>
</dbReference>
<feature type="domain" description="Dicer dsRNA-binding fold" evidence="21">
    <location>
        <begin position="829"/>
        <end position="934"/>
    </location>
</feature>
<feature type="domain" description="Helicase ATP-binding" evidence="19">
    <location>
        <begin position="83"/>
        <end position="264"/>
    </location>
</feature>
<dbReference type="OrthoDB" id="416741at2759"/>
<dbReference type="GO" id="GO:0004525">
    <property type="term" value="F:ribonuclease III activity"/>
    <property type="evidence" value="ECO:0007669"/>
    <property type="project" value="InterPro"/>
</dbReference>
<accession>A0A3N4KG46</accession>
<evidence type="ECO:0000259" key="18">
    <source>
        <dbReference type="PROSITE" id="PS50142"/>
    </source>
</evidence>
<keyword evidence="10" id="KW-0460">Magnesium</keyword>
<evidence type="ECO:0000256" key="2">
    <source>
        <dbReference type="ARBA" id="ARBA00001946"/>
    </source>
</evidence>
<dbReference type="InterPro" id="IPR001650">
    <property type="entry name" value="Helicase_C-like"/>
</dbReference>
<dbReference type="PANTHER" id="PTHR14950:SF37">
    <property type="entry name" value="ENDORIBONUCLEASE DICER"/>
    <property type="match status" value="1"/>
</dbReference>
<dbReference type="Gene3D" id="3.40.50.300">
    <property type="entry name" value="P-loop containing nucleotide triphosphate hydrolases"/>
    <property type="match status" value="2"/>
</dbReference>
<dbReference type="PROSITE" id="PS51327">
    <property type="entry name" value="DICER_DSRBF"/>
    <property type="match status" value="1"/>
</dbReference>
<organism evidence="22 23">
    <name type="scientific">Morchella conica CCBAS932</name>
    <dbReference type="NCBI Taxonomy" id="1392247"/>
    <lineage>
        <taxon>Eukaryota</taxon>
        <taxon>Fungi</taxon>
        <taxon>Dikarya</taxon>
        <taxon>Ascomycota</taxon>
        <taxon>Pezizomycotina</taxon>
        <taxon>Pezizomycetes</taxon>
        <taxon>Pezizales</taxon>
        <taxon>Morchellaceae</taxon>
        <taxon>Morchella</taxon>
    </lineage>
</organism>
<dbReference type="CDD" id="cd00593">
    <property type="entry name" value="RIBOc"/>
    <property type="match status" value="2"/>
</dbReference>
<evidence type="ECO:0000256" key="10">
    <source>
        <dbReference type="ARBA" id="ARBA00022842"/>
    </source>
</evidence>
<proteinExistence type="inferred from homology"/>
<evidence type="ECO:0000259" key="19">
    <source>
        <dbReference type="PROSITE" id="PS51192"/>
    </source>
</evidence>
<evidence type="ECO:0000256" key="12">
    <source>
        <dbReference type="ARBA" id="ARBA00023118"/>
    </source>
</evidence>
<dbReference type="Gene3D" id="3.30.160.380">
    <property type="entry name" value="Dicer dimerisation domain"/>
    <property type="match status" value="1"/>
</dbReference>
<dbReference type="PROSITE" id="PS51194">
    <property type="entry name" value="HELICASE_CTER"/>
    <property type="match status" value="1"/>
</dbReference>
<dbReference type="PROSITE" id="PS00517">
    <property type="entry name" value="RNASE_3_1"/>
    <property type="match status" value="2"/>
</dbReference>
<evidence type="ECO:0000256" key="11">
    <source>
        <dbReference type="ARBA" id="ARBA00022884"/>
    </source>
</evidence>
<feature type="domain" description="RNase III" evidence="18">
    <location>
        <begin position="1383"/>
        <end position="1573"/>
    </location>
</feature>
<dbReference type="InParanoid" id="A0A3N4KG46"/>
<evidence type="ECO:0000256" key="17">
    <source>
        <dbReference type="SAM" id="MobiDB-lite"/>
    </source>
</evidence>
<dbReference type="SMART" id="SM00535">
    <property type="entry name" value="RIBOc"/>
    <property type="match status" value="2"/>
</dbReference>
<evidence type="ECO:0000256" key="9">
    <source>
        <dbReference type="ARBA" id="ARBA00022840"/>
    </source>
</evidence>
<dbReference type="InterPro" id="IPR036389">
    <property type="entry name" value="RNase_III_sf"/>
</dbReference>
<dbReference type="GO" id="GO:0030422">
    <property type="term" value="P:siRNA processing"/>
    <property type="evidence" value="ECO:0007669"/>
    <property type="project" value="TreeGrafter"/>
</dbReference>
<dbReference type="InterPro" id="IPR000999">
    <property type="entry name" value="RNase_III_dom"/>
</dbReference>
<evidence type="ECO:0000256" key="6">
    <source>
        <dbReference type="ARBA" id="ARBA00022741"/>
    </source>
</evidence>
<evidence type="ECO:0000256" key="3">
    <source>
        <dbReference type="ARBA" id="ARBA00022721"/>
    </source>
</evidence>
<comment type="function">
    <text evidence="15">Dicer-like endonuclease involved in cleaving double-stranded RNA in the RNA interference (RNAi) pathway. Produces 21 to 25 bp dsRNAs (siRNAs) which target the selective destruction of homologous RNAs leading to sequence-specific suppression of gene expression, called post-transcriptional gene silencing (PTGS). Part of a broad host defense response against viral infection and transposons.</text>
</comment>
<dbReference type="InterPro" id="IPR027417">
    <property type="entry name" value="P-loop_NTPase"/>
</dbReference>
<evidence type="ECO:0000256" key="1">
    <source>
        <dbReference type="ARBA" id="ARBA00001936"/>
    </source>
</evidence>
<dbReference type="SUPFAM" id="SSF52540">
    <property type="entry name" value="P-loop containing nucleoside triphosphate hydrolases"/>
    <property type="match status" value="1"/>
</dbReference>
<dbReference type="GO" id="GO:0004386">
    <property type="term" value="F:helicase activity"/>
    <property type="evidence" value="ECO:0007669"/>
    <property type="project" value="UniProtKB-KW"/>
</dbReference>
<evidence type="ECO:0000259" key="21">
    <source>
        <dbReference type="PROSITE" id="PS51327"/>
    </source>
</evidence>
<dbReference type="GO" id="GO:0050688">
    <property type="term" value="P:regulation of defense response to virus"/>
    <property type="evidence" value="ECO:0007669"/>
    <property type="project" value="UniProtKB-KW"/>
</dbReference>
<comment type="cofactor">
    <cofactor evidence="2">
        <name>Mg(2+)</name>
        <dbReference type="ChEBI" id="CHEBI:18420"/>
    </cofactor>
</comment>
<dbReference type="Pfam" id="PF04851">
    <property type="entry name" value="ResIII"/>
    <property type="match status" value="1"/>
</dbReference>
<dbReference type="PROSITE" id="PS51192">
    <property type="entry name" value="HELICASE_ATP_BIND_1"/>
    <property type="match status" value="1"/>
</dbReference>
<evidence type="ECO:0000256" key="15">
    <source>
        <dbReference type="ARBA" id="ARBA00025403"/>
    </source>
</evidence>
<keyword evidence="12" id="KW-0051">Antiviral defense</keyword>
<comment type="cofactor">
    <cofactor evidence="1">
        <name>Mn(2+)</name>
        <dbReference type="ChEBI" id="CHEBI:29035"/>
    </cofactor>
</comment>
<evidence type="ECO:0000256" key="5">
    <source>
        <dbReference type="ARBA" id="ARBA00022737"/>
    </source>
</evidence>
<keyword evidence="3" id="KW-0930">Antiviral protein</keyword>
<dbReference type="PANTHER" id="PTHR14950">
    <property type="entry name" value="DICER-RELATED"/>
    <property type="match status" value="1"/>
</dbReference>
<dbReference type="Pfam" id="PF00636">
    <property type="entry name" value="Ribonuclease_3"/>
    <property type="match status" value="2"/>
</dbReference>
<feature type="domain" description="RNase III" evidence="18">
    <location>
        <begin position="1194"/>
        <end position="1342"/>
    </location>
</feature>
<keyword evidence="11 16" id="KW-0694">RNA-binding</keyword>
<keyword evidence="5" id="KW-0677">Repeat</keyword>
<dbReference type="GO" id="GO:0005737">
    <property type="term" value="C:cytoplasm"/>
    <property type="evidence" value="ECO:0007669"/>
    <property type="project" value="TreeGrafter"/>
</dbReference>
<dbReference type="SMART" id="SM00490">
    <property type="entry name" value="HELICc"/>
    <property type="match status" value="1"/>
</dbReference>
<comment type="similarity">
    <text evidence="16">Belongs to the helicase family. Dicer subfamily.</text>
</comment>
<dbReference type="InterPro" id="IPR005034">
    <property type="entry name" value="Dicer_dimerisation"/>
</dbReference>
<evidence type="ECO:0000256" key="14">
    <source>
        <dbReference type="ARBA" id="ARBA00023211"/>
    </source>
</evidence>
<feature type="domain" description="Helicase C-terminal" evidence="20">
    <location>
        <begin position="617"/>
        <end position="794"/>
    </location>
</feature>
<evidence type="ECO:0000256" key="7">
    <source>
        <dbReference type="ARBA" id="ARBA00022801"/>
    </source>
</evidence>
<dbReference type="SUPFAM" id="SSF69065">
    <property type="entry name" value="RNase III domain-like"/>
    <property type="match status" value="2"/>
</dbReference>
<feature type="compositionally biased region" description="Low complexity" evidence="17">
    <location>
        <begin position="456"/>
        <end position="470"/>
    </location>
</feature>
<keyword evidence="8" id="KW-0347">Helicase</keyword>
<dbReference type="CDD" id="cd18802">
    <property type="entry name" value="SF2_C_dicer"/>
    <property type="match status" value="1"/>
</dbReference>
<keyword evidence="14" id="KW-0464">Manganese</keyword>
<evidence type="ECO:0000256" key="13">
    <source>
        <dbReference type="ARBA" id="ARBA00023158"/>
    </source>
</evidence>
<keyword evidence="23" id="KW-1185">Reference proteome</keyword>
<dbReference type="SMART" id="SM00487">
    <property type="entry name" value="DEXDc"/>
    <property type="match status" value="1"/>
</dbReference>
<keyword evidence="7" id="KW-0378">Hydrolase</keyword>
<keyword evidence="9" id="KW-0067">ATP-binding</keyword>
<dbReference type="EMBL" id="ML119165">
    <property type="protein sequence ID" value="RPB08302.1"/>
    <property type="molecule type" value="Genomic_DNA"/>
</dbReference>
<protein>
    <submittedName>
        <fullName evidence="22">Uncharacterized protein</fullName>
    </submittedName>
</protein>
<dbReference type="InterPro" id="IPR038248">
    <property type="entry name" value="Dicer_dimer_sf"/>
</dbReference>
<dbReference type="Proteomes" id="UP000277580">
    <property type="component" value="Unassembled WGS sequence"/>
</dbReference>
<dbReference type="GO" id="GO:0003677">
    <property type="term" value="F:DNA binding"/>
    <property type="evidence" value="ECO:0007669"/>
    <property type="project" value="InterPro"/>
</dbReference>
<dbReference type="FunFam" id="1.10.1520.10:FF:000032">
    <property type="entry name" value="Dicer-like protein 2"/>
    <property type="match status" value="1"/>
</dbReference>
<feature type="compositionally biased region" description="Basic and acidic residues" evidence="17">
    <location>
        <begin position="387"/>
        <end position="412"/>
    </location>
</feature>
<dbReference type="GO" id="GO:0051607">
    <property type="term" value="P:defense response to virus"/>
    <property type="evidence" value="ECO:0007669"/>
    <property type="project" value="UniProtKB-KW"/>
</dbReference>
<evidence type="ECO:0000256" key="8">
    <source>
        <dbReference type="ARBA" id="ARBA00022806"/>
    </source>
</evidence>
<dbReference type="STRING" id="1392247.A0A3N4KG46"/>
<evidence type="ECO:0000256" key="16">
    <source>
        <dbReference type="PROSITE-ProRule" id="PRU00657"/>
    </source>
</evidence>
<dbReference type="GO" id="GO:0046872">
    <property type="term" value="F:metal ion binding"/>
    <property type="evidence" value="ECO:0007669"/>
    <property type="project" value="UniProtKB-KW"/>
</dbReference>
<dbReference type="PROSITE" id="PS50142">
    <property type="entry name" value="RNASE_3_2"/>
    <property type="match status" value="2"/>
</dbReference>
<keyword evidence="13" id="KW-0943">RNA-mediated gene silencing</keyword>
<gene>
    <name evidence="22" type="ORF">P167DRAFT_549057</name>
</gene>
<dbReference type="Pfam" id="PF03368">
    <property type="entry name" value="Dicer_dimer"/>
    <property type="match status" value="1"/>
</dbReference>
<dbReference type="GO" id="GO:0005634">
    <property type="term" value="C:nucleus"/>
    <property type="evidence" value="ECO:0007669"/>
    <property type="project" value="TreeGrafter"/>
</dbReference>
<feature type="region of interest" description="Disordered" evidence="17">
    <location>
        <begin position="359"/>
        <end position="481"/>
    </location>
</feature>
<evidence type="ECO:0000313" key="23">
    <source>
        <dbReference type="Proteomes" id="UP000277580"/>
    </source>
</evidence>
<name>A0A3N4KG46_9PEZI</name>
<dbReference type="GO" id="GO:0003723">
    <property type="term" value="F:RNA binding"/>
    <property type="evidence" value="ECO:0007669"/>
    <property type="project" value="UniProtKB-UniRule"/>
</dbReference>
<evidence type="ECO:0000313" key="22">
    <source>
        <dbReference type="EMBL" id="RPB08302.1"/>
    </source>
</evidence>
<sequence length="1668" mass="187437">MHTKNLQSFAAFYDIRGLMHFSRLDPWQLTKNTYCKVRDKKNDFSVLSLISSTQYSFPRNRKSISPPFFTPNTKFYMASENGGFGADGVGRGVDLMDTGSGKTHIAVLRIKAELEKGNGKLCWFLVPNVALGTQQYDVLKGSLPPVKIEFLSGNDKVDKWSDQEIWDGVLGLNSEQSAVIISTHQVLLDALTHGFVKLEKIGLLIFDEAHHCVSSHPANRIMQDFYHERLKKSLYVPAILGLTASPVVRARPDQLRLIEANLNAIARTPVMNRIELLKHVYPPQLKRVIYSSSQFKSFTPLARLPEDISPPSTGKVLDIDSDYSNGSTNDTFNMKALERAIINIDGGCDGDSCSGDSIYYSDEDTHETDGPSNGVETEIPEGQFESIDPRTGEPFAKEQEHEQEFEIIDPRTGDVLIPGRPHSPDAISVKSDTYEVIDPRTGEVYTPSSRRESPSRSRSSTPPAATSISPHRLPVPSSNPLPVIISQGTSSAFESLKNAYMKMDIENDPYIVSLRQSPVPNERKIQSLISSRGTYCQTQMKGLVTKASHIQKEYGVWATEWYIKEALSRTLRGAEENDGEGTLIEWNGDEKTHLKSVLRGVAVPRDVGPVEGRLTDKMEKLIQVLLEEYHSEEDREAFAGLVFVEQRVEVTLMQQIIRTHRSTKDLFRCGTIVGGAQHTARTGKGIYELVSPKDQVGVIELFRAGKVNLLISTSVVEEGLDIPACHLVVCFSLPQNLKSFIQRRGRARRAKSTYVLMFEEGDKDGSVEYFEKRERDMIEEYLDETRELATAAAQEEDSEEDENKGIWGVGTKRKFLIESTGACLNLESAITHLHHFCDCLPQGQYMNINPTFTCEIDLDSHNEDGTRTSAQLFRAEVLLPNCIPPKARRTKSKLSWPTEKWAKRDAALEAYIALYRLKLVDDHLMPLLRTDADIDAMKDVEKRPSKVPVETTMNPWANMKWDDDAPVYSTTISLRMPRSDKDVEINMLTSVECPPVADIRVFWTNDEVGKVTVGNTICLGVNPGIVEWGRQQTFELLSYIFGNRMRSGVMEFPYLFVPLQPGEWDCSNLGRITNALDGYNQFGPSCDIVINDSLQSNLRLVVKNWRTDLSPLDVPTLVERYGKKHIKKDQPIIEAVKITKRRDFLHEEANQPSSESTILLLPQYCTLERIPWRFYQLGMFLPGIIRRIEIHLIAADLQRTLLAPVGIHDLSLIVTSICASAAREAIDYQRFEFLGDSVLKFLTSVNLVDEHPLWHEGYLARKKDQLVSNARLAKAAQDKRLSRWIITSIFTGMKWAPHYIRDPEMLKDAEDVETPSGKNELSTKILADVVESLIGASFLEGGYEKALKCINLFVPENELKPLPLRINSMVSRAAMLQPSTSNLHDLETLLGYTFQHKALLVEAITHPSYTSDMSSISYQRLEFLGDALLDMLVVPWLFRHEDELSHINMHLFKASVVNADFLAFLSLGFATTVGDATVVESPRRGRRQSTFELVPKDRKIQLWKFVRHQHPEMASAQTKVWHSYDAEGFRDIIQEALDKSKNYPWTALCGLEADKFFSDIVEALLGAIFVDSGGDFGPVTEFAERLGILRTMRRLVRDKVDVTHPVKKLGELVAADGQGTVTYLPSLARGKHACTVQINQKTLVKIEGGSSRAVARVRAAEAGFHTLV</sequence>
<dbReference type="GO" id="GO:0005524">
    <property type="term" value="F:ATP binding"/>
    <property type="evidence" value="ECO:0007669"/>
    <property type="project" value="UniProtKB-KW"/>
</dbReference>
<reference evidence="22 23" key="1">
    <citation type="journal article" date="2018" name="Nat. Ecol. Evol.">
        <title>Pezizomycetes genomes reveal the molecular basis of ectomycorrhizal truffle lifestyle.</title>
        <authorList>
            <person name="Murat C."/>
            <person name="Payen T."/>
            <person name="Noel B."/>
            <person name="Kuo A."/>
            <person name="Morin E."/>
            <person name="Chen J."/>
            <person name="Kohler A."/>
            <person name="Krizsan K."/>
            <person name="Balestrini R."/>
            <person name="Da Silva C."/>
            <person name="Montanini B."/>
            <person name="Hainaut M."/>
            <person name="Levati E."/>
            <person name="Barry K.W."/>
            <person name="Belfiori B."/>
            <person name="Cichocki N."/>
            <person name="Clum A."/>
            <person name="Dockter R.B."/>
            <person name="Fauchery L."/>
            <person name="Guy J."/>
            <person name="Iotti M."/>
            <person name="Le Tacon F."/>
            <person name="Lindquist E.A."/>
            <person name="Lipzen A."/>
            <person name="Malagnac F."/>
            <person name="Mello A."/>
            <person name="Molinier V."/>
            <person name="Miyauchi S."/>
            <person name="Poulain J."/>
            <person name="Riccioni C."/>
            <person name="Rubini A."/>
            <person name="Sitrit Y."/>
            <person name="Splivallo R."/>
            <person name="Traeger S."/>
            <person name="Wang M."/>
            <person name="Zifcakova L."/>
            <person name="Wipf D."/>
            <person name="Zambonelli A."/>
            <person name="Paolocci F."/>
            <person name="Nowrousian M."/>
            <person name="Ottonello S."/>
            <person name="Baldrian P."/>
            <person name="Spatafora J.W."/>
            <person name="Henrissat B."/>
            <person name="Nagy L.G."/>
            <person name="Aury J.M."/>
            <person name="Wincker P."/>
            <person name="Grigoriev I.V."/>
            <person name="Bonfante P."/>
            <person name="Martin F.M."/>
        </authorList>
    </citation>
    <scope>NUCLEOTIDE SEQUENCE [LARGE SCALE GENOMIC DNA]</scope>
    <source>
        <strain evidence="22 23">CCBAS932</strain>
    </source>
</reference>